<feature type="region of interest" description="Disordered" evidence="13">
    <location>
        <begin position="524"/>
        <end position="571"/>
    </location>
</feature>
<evidence type="ECO:0000256" key="11">
    <source>
        <dbReference type="ARBA" id="ARBA00023242"/>
    </source>
</evidence>
<reference evidence="15 16" key="1">
    <citation type="submission" date="2017-10" db="EMBL/GenBank/DDBJ databases">
        <title>Comparative genomics in systemic dimorphic fungi from Ajellomycetaceae.</title>
        <authorList>
            <person name="Munoz J.F."/>
            <person name="Mcewen J.G."/>
            <person name="Clay O.K."/>
            <person name="Cuomo C.A."/>
        </authorList>
    </citation>
    <scope>NUCLEOTIDE SEQUENCE [LARGE SCALE GENOMIC DNA]</scope>
    <source>
        <strain evidence="15 16">UAMH130</strain>
    </source>
</reference>
<feature type="compositionally biased region" description="Polar residues" evidence="13">
    <location>
        <begin position="547"/>
        <end position="571"/>
    </location>
</feature>
<organism evidence="15 16">
    <name type="scientific">Blastomyces parvus</name>
    <dbReference type="NCBI Taxonomy" id="2060905"/>
    <lineage>
        <taxon>Eukaryota</taxon>
        <taxon>Fungi</taxon>
        <taxon>Dikarya</taxon>
        <taxon>Ascomycota</taxon>
        <taxon>Pezizomycotina</taxon>
        <taxon>Eurotiomycetes</taxon>
        <taxon>Eurotiomycetidae</taxon>
        <taxon>Onygenales</taxon>
        <taxon>Ajellomycetaceae</taxon>
        <taxon>Blastomyces</taxon>
    </lineage>
</organism>
<dbReference type="Gene3D" id="3.30.160.60">
    <property type="entry name" value="Classic Zinc Finger"/>
    <property type="match status" value="2"/>
</dbReference>
<proteinExistence type="inferred from homology"/>
<keyword evidence="7" id="KW-0862">Zinc</keyword>
<protein>
    <recommendedName>
        <fullName evidence="14">C2H2-type domain-containing protein</fullName>
    </recommendedName>
</protein>
<dbReference type="GO" id="GO:0001227">
    <property type="term" value="F:DNA-binding transcription repressor activity, RNA polymerase II-specific"/>
    <property type="evidence" value="ECO:0007669"/>
    <property type="project" value="TreeGrafter"/>
</dbReference>
<evidence type="ECO:0000256" key="1">
    <source>
        <dbReference type="ARBA" id="ARBA00003767"/>
    </source>
</evidence>
<evidence type="ECO:0000313" key="16">
    <source>
        <dbReference type="Proteomes" id="UP000224080"/>
    </source>
</evidence>
<keyword evidence="9" id="KW-0238">DNA-binding</keyword>
<evidence type="ECO:0000256" key="8">
    <source>
        <dbReference type="ARBA" id="ARBA00023015"/>
    </source>
</evidence>
<dbReference type="AlphaFoldDB" id="A0A2B7XFF1"/>
<dbReference type="FunFam" id="3.30.160.60:FF:000630">
    <property type="entry name" value="Zinc finger protein 180"/>
    <property type="match status" value="1"/>
</dbReference>
<name>A0A2B7XFF1_9EURO</name>
<comment type="similarity">
    <text evidence="3">Belongs to the krueppel C2H2-type zinc-finger protein family.</text>
</comment>
<feature type="compositionally biased region" description="Low complexity" evidence="13">
    <location>
        <begin position="188"/>
        <end position="199"/>
    </location>
</feature>
<evidence type="ECO:0000256" key="7">
    <source>
        <dbReference type="ARBA" id="ARBA00022833"/>
    </source>
</evidence>
<evidence type="ECO:0000313" key="15">
    <source>
        <dbReference type="EMBL" id="PGH07491.1"/>
    </source>
</evidence>
<dbReference type="SUPFAM" id="SSF57667">
    <property type="entry name" value="beta-beta-alpha zinc fingers"/>
    <property type="match status" value="1"/>
</dbReference>
<accession>A0A2B7XFF1</accession>
<feature type="compositionally biased region" description="Low complexity" evidence="13">
    <location>
        <begin position="286"/>
        <end position="303"/>
    </location>
</feature>
<evidence type="ECO:0000256" key="2">
    <source>
        <dbReference type="ARBA" id="ARBA00004123"/>
    </source>
</evidence>
<dbReference type="Proteomes" id="UP000224080">
    <property type="component" value="Unassembled WGS sequence"/>
</dbReference>
<sequence length="571" mass="60786">MLICLQDAIKRATTRIHNIPPSIVVFSPFSTAALISAFLRPSLLAPPAGLQHCTQSTIKSYLALGASFPSISTCTSTSSAVSNPYFSAGQVPLTTAPPTLTPDSEFSRQPGTSQNLSVNVATLAVQPPGMGTALDALNSHQSLTSRRPAANNLPGFELLHPQVSQSQKYSHPSNTNAQQPSRVGSLLTPPSNTSSDASSISAYVSHSSVSTSQTTPSYSQGYWAPSNNFGTGMINQPWPQSFASRSGFSPPSSYAGRNNSNSPTTADTLTPTYDINQRAYFQAPIPGASTSSGPSPTTQQPQQTMGHVLMNAQATSATVPPTPPAQNNVDPYGQKIPSTPLYNGSQQSTPQQATFPPYQTSGSSAIHHSGANGPSSRISPIQAQMQGEGQHQLTQYSSRPYPSYSLPAMSGPIMTNVHHPNSQLALMGSLQPNLLPAFNSGHAAAMSSVFSGHPNHMHGLMQHPPPDDRPYRCDQCTQSFRRNHDLKRHKRIHLAVKPYPCDHCAKSFSRKDALKRHILVKGCDKDKDSQSDKNSATAGSPVLARTDNGTGNSASGRTHNIQGNHSLKSHT</sequence>
<feature type="compositionally biased region" description="Polar residues" evidence="13">
    <location>
        <begin position="163"/>
        <end position="182"/>
    </location>
</feature>
<keyword evidence="4" id="KW-0479">Metal-binding</keyword>
<feature type="region of interest" description="Disordered" evidence="13">
    <location>
        <begin position="234"/>
        <end position="270"/>
    </location>
</feature>
<evidence type="ECO:0000256" key="12">
    <source>
        <dbReference type="PROSITE-ProRule" id="PRU00042"/>
    </source>
</evidence>
<evidence type="ECO:0000256" key="4">
    <source>
        <dbReference type="ARBA" id="ARBA00022723"/>
    </source>
</evidence>
<evidence type="ECO:0000256" key="9">
    <source>
        <dbReference type="ARBA" id="ARBA00023125"/>
    </source>
</evidence>
<keyword evidence="8" id="KW-0805">Transcription regulation</keyword>
<dbReference type="PANTHER" id="PTHR24399">
    <property type="entry name" value="ZINC FINGER AND BTB DOMAIN-CONTAINING"/>
    <property type="match status" value="1"/>
</dbReference>
<dbReference type="GO" id="GO:0008270">
    <property type="term" value="F:zinc ion binding"/>
    <property type="evidence" value="ECO:0007669"/>
    <property type="project" value="UniProtKB-KW"/>
</dbReference>
<keyword evidence="6 12" id="KW-0863">Zinc-finger</keyword>
<dbReference type="FunFam" id="3.30.160.60:FF:000771">
    <property type="entry name" value="zinc finger protein 648"/>
    <property type="match status" value="1"/>
</dbReference>
<evidence type="ECO:0000256" key="3">
    <source>
        <dbReference type="ARBA" id="ARBA00006991"/>
    </source>
</evidence>
<dbReference type="InterPro" id="IPR013087">
    <property type="entry name" value="Znf_C2H2_type"/>
</dbReference>
<evidence type="ECO:0000256" key="13">
    <source>
        <dbReference type="SAM" id="MobiDB-lite"/>
    </source>
</evidence>
<feature type="domain" description="C2H2-type" evidence="14">
    <location>
        <begin position="499"/>
        <end position="526"/>
    </location>
</feature>
<comment type="subcellular location">
    <subcellularLocation>
        <location evidence="2">Nucleus</location>
    </subcellularLocation>
</comment>
<feature type="compositionally biased region" description="Polar residues" evidence="13">
    <location>
        <begin position="336"/>
        <end position="379"/>
    </location>
</feature>
<feature type="region of interest" description="Disordered" evidence="13">
    <location>
        <begin position="163"/>
        <end position="199"/>
    </location>
</feature>
<dbReference type="PROSITE" id="PS50157">
    <property type="entry name" value="ZINC_FINGER_C2H2_2"/>
    <property type="match status" value="2"/>
</dbReference>
<dbReference type="STRING" id="2060905.A0A2B7XFF1"/>
<dbReference type="SMART" id="SM00355">
    <property type="entry name" value="ZnF_C2H2"/>
    <property type="match status" value="2"/>
</dbReference>
<gene>
    <name evidence="15" type="ORF">GX51_01792</name>
</gene>
<dbReference type="PANTHER" id="PTHR24399:SF70">
    <property type="entry name" value="C2H2-TYPE DOMAIN-CONTAINING PROTEIN"/>
    <property type="match status" value="1"/>
</dbReference>
<dbReference type="InterPro" id="IPR036236">
    <property type="entry name" value="Znf_C2H2_sf"/>
</dbReference>
<feature type="region of interest" description="Disordered" evidence="13">
    <location>
        <begin position="284"/>
        <end position="303"/>
    </location>
</feature>
<feature type="domain" description="C2H2-type" evidence="14">
    <location>
        <begin position="471"/>
        <end position="498"/>
    </location>
</feature>
<evidence type="ECO:0000256" key="10">
    <source>
        <dbReference type="ARBA" id="ARBA00023163"/>
    </source>
</evidence>
<dbReference type="GO" id="GO:0000978">
    <property type="term" value="F:RNA polymerase II cis-regulatory region sequence-specific DNA binding"/>
    <property type="evidence" value="ECO:0007669"/>
    <property type="project" value="TreeGrafter"/>
</dbReference>
<dbReference type="EMBL" id="PDNC01000014">
    <property type="protein sequence ID" value="PGH07491.1"/>
    <property type="molecule type" value="Genomic_DNA"/>
</dbReference>
<feature type="region of interest" description="Disordered" evidence="13">
    <location>
        <begin position="316"/>
        <end position="379"/>
    </location>
</feature>
<comment type="function">
    <text evidence="1">May be involved in transcriptional regulation.</text>
</comment>
<dbReference type="Pfam" id="PF00096">
    <property type="entry name" value="zf-C2H2"/>
    <property type="match status" value="2"/>
</dbReference>
<comment type="caution">
    <text evidence="15">The sequence shown here is derived from an EMBL/GenBank/DDBJ whole genome shotgun (WGS) entry which is preliminary data.</text>
</comment>
<keyword evidence="10" id="KW-0804">Transcription</keyword>
<keyword evidence="5" id="KW-0677">Repeat</keyword>
<evidence type="ECO:0000256" key="5">
    <source>
        <dbReference type="ARBA" id="ARBA00022737"/>
    </source>
</evidence>
<evidence type="ECO:0000259" key="14">
    <source>
        <dbReference type="PROSITE" id="PS50157"/>
    </source>
</evidence>
<keyword evidence="16" id="KW-1185">Reference proteome</keyword>
<dbReference type="OrthoDB" id="8922241at2759"/>
<dbReference type="GO" id="GO:0005654">
    <property type="term" value="C:nucleoplasm"/>
    <property type="evidence" value="ECO:0007669"/>
    <property type="project" value="TreeGrafter"/>
</dbReference>
<dbReference type="PROSITE" id="PS00028">
    <property type="entry name" value="ZINC_FINGER_C2H2_1"/>
    <property type="match status" value="1"/>
</dbReference>
<evidence type="ECO:0000256" key="6">
    <source>
        <dbReference type="ARBA" id="ARBA00022771"/>
    </source>
</evidence>
<keyword evidence="11" id="KW-0539">Nucleus</keyword>